<dbReference type="Proteomes" id="UP000076088">
    <property type="component" value="Chromosome"/>
</dbReference>
<accession>A0AAC8Z1P6</accession>
<feature type="region of interest" description="Disordered" evidence="1">
    <location>
        <begin position="65"/>
        <end position="89"/>
    </location>
</feature>
<gene>
    <name evidence="2" type="ORF">ATM17_14610</name>
</gene>
<dbReference type="EMBL" id="CP013344">
    <property type="protein sequence ID" value="AMU90263.1"/>
    <property type="molecule type" value="Genomic_DNA"/>
</dbReference>
<reference evidence="3" key="1">
    <citation type="submission" date="2015-11" db="EMBL/GenBank/DDBJ databases">
        <title>Complete genome sequence of a polyethylene-glycol degrader Sphingopyxis macrogoltabida 203N (NBRC 111659).</title>
        <authorList>
            <person name="Yoshiyuki O."/>
            <person name="Shouta N."/>
            <person name="Nagata Y."/>
            <person name="Numata M."/>
            <person name="Tsuchikane K."/>
            <person name="Hosoyama A."/>
            <person name="Yamazoe A."/>
            <person name="Tsuda M."/>
            <person name="Fujita N."/>
            <person name="Kawai F."/>
        </authorList>
    </citation>
    <scope>NUCLEOTIDE SEQUENCE [LARGE SCALE GENOMIC DNA]</scope>
    <source>
        <strain evidence="3">203N</strain>
    </source>
</reference>
<dbReference type="AlphaFoldDB" id="A0AAC8Z1P6"/>
<proteinExistence type="predicted"/>
<name>A0AAC8Z1P6_SPHMC</name>
<sequence>MPCRDGPARAAKKIDERVARFDSRSVGAGLVGSACSVHFARGDPGDANMSAFGAPYGPVAIPDMRGRAGKGLAGSDDRGSKKRKHGFAT</sequence>
<organism evidence="2 3">
    <name type="scientific">Sphingopyxis macrogoltabida</name>
    <name type="common">Sphingomonas macrogoltabidus</name>
    <dbReference type="NCBI Taxonomy" id="33050"/>
    <lineage>
        <taxon>Bacteria</taxon>
        <taxon>Pseudomonadati</taxon>
        <taxon>Pseudomonadota</taxon>
        <taxon>Alphaproteobacteria</taxon>
        <taxon>Sphingomonadales</taxon>
        <taxon>Sphingomonadaceae</taxon>
        <taxon>Sphingopyxis</taxon>
    </lineage>
</organism>
<protein>
    <submittedName>
        <fullName evidence="2">Uncharacterized protein</fullName>
    </submittedName>
</protein>
<dbReference type="PROSITE" id="PS51257">
    <property type="entry name" value="PROKAR_LIPOPROTEIN"/>
    <property type="match status" value="1"/>
</dbReference>
<feature type="compositionally biased region" description="Basic residues" evidence="1">
    <location>
        <begin position="80"/>
        <end position="89"/>
    </location>
</feature>
<evidence type="ECO:0000313" key="2">
    <source>
        <dbReference type="EMBL" id="AMU90263.1"/>
    </source>
</evidence>
<evidence type="ECO:0000313" key="3">
    <source>
        <dbReference type="Proteomes" id="UP000076088"/>
    </source>
</evidence>
<evidence type="ECO:0000256" key="1">
    <source>
        <dbReference type="SAM" id="MobiDB-lite"/>
    </source>
</evidence>
<keyword evidence="3" id="KW-1185">Reference proteome</keyword>
<reference evidence="2 3" key="2">
    <citation type="journal article" date="2016" name="Genome Announc.">
        <title>Complete Genome Sequence of Sphingopyxis macrogoltabida Strain 203N (NBRC 111659), a Polyethylene Glycol Degrader.</title>
        <authorList>
            <person name="Ohtsubo Y."/>
            <person name="Nonoyama S."/>
            <person name="Nagata Y."/>
            <person name="Numata M."/>
            <person name="Tsuchikane K."/>
            <person name="Hosoyama A."/>
            <person name="Yamazoe A."/>
            <person name="Tsuda M."/>
            <person name="Fujita N."/>
            <person name="Kawai F."/>
        </authorList>
    </citation>
    <scope>NUCLEOTIDE SEQUENCE [LARGE SCALE GENOMIC DNA]</scope>
    <source>
        <strain evidence="2 3">203N</strain>
    </source>
</reference>